<dbReference type="EMBL" id="CP013747">
    <property type="protein sequence ID" value="ALV42648.1"/>
    <property type="molecule type" value="Genomic_DNA"/>
</dbReference>
<dbReference type="Gene3D" id="3.30.450.20">
    <property type="entry name" value="PAS domain"/>
    <property type="match status" value="1"/>
</dbReference>
<dbReference type="EC" id="2.7.13.3" evidence="3"/>
<feature type="transmembrane region" description="Helical" evidence="11">
    <location>
        <begin position="53"/>
        <end position="73"/>
    </location>
</feature>
<feature type="transmembrane region" description="Helical" evidence="11">
    <location>
        <begin position="102"/>
        <end position="119"/>
    </location>
</feature>
<keyword evidence="11" id="KW-0472">Membrane</keyword>
<dbReference type="Pfam" id="PF08448">
    <property type="entry name" value="PAS_4"/>
    <property type="match status" value="1"/>
</dbReference>
<accession>A0A0U3PJW1</accession>
<evidence type="ECO:0000256" key="10">
    <source>
        <dbReference type="ARBA" id="ARBA00039401"/>
    </source>
</evidence>
<dbReference type="Pfam" id="PF00512">
    <property type="entry name" value="HisKA"/>
    <property type="match status" value="1"/>
</dbReference>
<reference evidence="13 14" key="1">
    <citation type="submission" date="2015-12" db="EMBL/GenBank/DDBJ databases">
        <authorList>
            <person name="Shamseldin A."/>
            <person name="Moawad H."/>
            <person name="Abd El-Rahim W.M."/>
            <person name="Sadowsky M.J."/>
        </authorList>
    </citation>
    <scope>NUCLEOTIDE SEQUENCE [LARGE SCALE GENOMIC DNA]</scope>
    <source>
        <strain evidence="13 14">Ar51</strain>
    </source>
</reference>
<dbReference type="InterPro" id="IPR013656">
    <property type="entry name" value="PAS_4"/>
</dbReference>
<evidence type="ECO:0000259" key="12">
    <source>
        <dbReference type="PROSITE" id="PS50109"/>
    </source>
</evidence>
<dbReference type="PANTHER" id="PTHR42878:SF7">
    <property type="entry name" value="SENSOR HISTIDINE KINASE GLRK"/>
    <property type="match status" value="1"/>
</dbReference>
<evidence type="ECO:0000256" key="3">
    <source>
        <dbReference type="ARBA" id="ARBA00012438"/>
    </source>
</evidence>
<dbReference type="GO" id="GO:0005524">
    <property type="term" value="F:ATP binding"/>
    <property type="evidence" value="ECO:0007669"/>
    <property type="project" value="UniProtKB-KW"/>
</dbReference>
<dbReference type="InterPro" id="IPR036890">
    <property type="entry name" value="HATPase_C_sf"/>
</dbReference>
<comment type="catalytic activity">
    <reaction evidence="1">
        <text>ATP + protein L-histidine = ADP + protein N-phospho-L-histidine.</text>
        <dbReference type="EC" id="2.7.13.3"/>
    </reaction>
</comment>
<evidence type="ECO:0000256" key="9">
    <source>
        <dbReference type="ARBA" id="ARBA00023012"/>
    </source>
</evidence>
<keyword evidence="6" id="KW-0547">Nucleotide-binding</keyword>
<evidence type="ECO:0000256" key="6">
    <source>
        <dbReference type="ARBA" id="ARBA00022741"/>
    </source>
</evidence>
<gene>
    <name evidence="13" type="ORF">AU252_17045</name>
</gene>
<dbReference type="InterPro" id="IPR035965">
    <property type="entry name" value="PAS-like_dom_sf"/>
</dbReference>
<protein>
    <recommendedName>
        <fullName evidence="10">Sensor-like histidine kinase SenX3</fullName>
        <ecNumber evidence="3">2.7.13.3</ecNumber>
    </recommendedName>
</protein>
<dbReference type="InterPro" id="IPR003661">
    <property type="entry name" value="HisK_dim/P_dom"/>
</dbReference>
<dbReference type="KEGG" id="psul:AU252_17045"/>
<evidence type="ECO:0000256" key="1">
    <source>
        <dbReference type="ARBA" id="ARBA00000085"/>
    </source>
</evidence>
<dbReference type="PRINTS" id="PR00344">
    <property type="entry name" value="BCTRLSENSOR"/>
</dbReference>
<dbReference type="Gene3D" id="1.10.287.130">
    <property type="match status" value="1"/>
</dbReference>
<dbReference type="InterPro" id="IPR005467">
    <property type="entry name" value="His_kinase_dom"/>
</dbReference>
<feature type="transmembrane region" description="Helical" evidence="11">
    <location>
        <begin position="155"/>
        <end position="175"/>
    </location>
</feature>
<feature type="transmembrane region" description="Helical" evidence="11">
    <location>
        <begin position="126"/>
        <end position="143"/>
    </location>
</feature>
<evidence type="ECO:0000256" key="11">
    <source>
        <dbReference type="SAM" id="Phobius"/>
    </source>
</evidence>
<keyword evidence="9" id="KW-0902">Two-component regulatory system</keyword>
<evidence type="ECO:0000256" key="8">
    <source>
        <dbReference type="ARBA" id="ARBA00022840"/>
    </source>
</evidence>
<sequence length="555" mass="59153">MPVRPSPRAVALYFKKLGPRTQVALCQLPLSLIVAVLGVMTPFTWPSLLVSPLYLAAVALHLILFVACFLTPWERLHHSSYLVIPILDLLAIALLRNGAAPLLPGLAILVVFPVIWLAASGIMVRTSLVLSALGPLLIMLPTTAAKFPNLTAADITSLILFPLMMLGVSLAIRFASVNMRVQQRQLQAMGEELRELLAASREREKLLTTILDATDVGIVAVDSDGKQLLTNNRQRGFQQTAIPAGVAVADEKQHLIFAQDKVTPLPPEKRPLRRAIEGESFADYLVWIGDGPQQRAVSTAARPLKNDDGHLTGAVVVFNDVTGLVEAMAANEELVSNVSHEFRSPLNSILGNIDLVLEDSDGLSALTVQRLDVVQRNSERLLALVSDLTLEASAALNVHPKRTDISGLVETSIGSAQAHAERSAVALVANVPSPLWAYADPLRIGQALDNLVSNAIKYSPDGGTVTISAAGTEDWVKLVVRDTGMGMAPEDAAKVFSRFFRAESARDAAIPGAGLGLSITKTILERHGGAIACASALGGGSTFTMTLPTPSSTTM</sequence>
<comment type="subcellular location">
    <subcellularLocation>
        <location evidence="2">Cell membrane</location>
    </subcellularLocation>
</comment>
<keyword evidence="11" id="KW-1133">Transmembrane helix</keyword>
<dbReference type="GO" id="GO:0000156">
    <property type="term" value="F:phosphorelay response regulator activity"/>
    <property type="evidence" value="ECO:0007669"/>
    <property type="project" value="TreeGrafter"/>
</dbReference>
<evidence type="ECO:0000256" key="5">
    <source>
        <dbReference type="ARBA" id="ARBA00022679"/>
    </source>
</evidence>
<dbReference type="RefSeq" id="WP_058931735.1">
    <property type="nucleotide sequence ID" value="NZ_CP013747.1"/>
</dbReference>
<organism evidence="13">
    <name type="scientific">Pseudarthrobacter sulfonivorans</name>
    <dbReference type="NCBI Taxonomy" id="121292"/>
    <lineage>
        <taxon>Bacteria</taxon>
        <taxon>Bacillati</taxon>
        <taxon>Actinomycetota</taxon>
        <taxon>Actinomycetes</taxon>
        <taxon>Micrococcales</taxon>
        <taxon>Micrococcaceae</taxon>
        <taxon>Pseudarthrobacter</taxon>
    </lineage>
</organism>
<dbReference type="InterPro" id="IPR003594">
    <property type="entry name" value="HATPase_dom"/>
</dbReference>
<keyword evidence="5" id="KW-0808">Transferase</keyword>
<dbReference type="AlphaFoldDB" id="A0A0U3PJW1"/>
<evidence type="ECO:0000256" key="2">
    <source>
        <dbReference type="ARBA" id="ARBA00004236"/>
    </source>
</evidence>
<keyword evidence="11" id="KW-0812">Transmembrane</keyword>
<dbReference type="SMART" id="SM00388">
    <property type="entry name" value="HisKA"/>
    <property type="match status" value="1"/>
</dbReference>
<dbReference type="GO" id="GO:0005886">
    <property type="term" value="C:plasma membrane"/>
    <property type="evidence" value="ECO:0007669"/>
    <property type="project" value="UniProtKB-SubCell"/>
</dbReference>
<feature type="transmembrane region" description="Helical" evidence="11">
    <location>
        <begin position="21"/>
        <end position="41"/>
    </location>
</feature>
<name>A0A0U3PJW1_9MICC</name>
<dbReference type="Pfam" id="PF02518">
    <property type="entry name" value="HATPase_c"/>
    <property type="match status" value="1"/>
</dbReference>
<dbReference type="CDD" id="cd00082">
    <property type="entry name" value="HisKA"/>
    <property type="match status" value="1"/>
</dbReference>
<dbReference type="FunFam" id="3.30.565.10:FF:000006">
    <property type="entry name" value="Sensor histidine kinase WalK"/>
    <property type="match status" value="1"/>
</dbReference>
<dbReference type="GO" id="GO:0007234">
    <property type="term" value="P:osmosensory signaling via phosphorelay pathway"/>
    <property type="evidence" value="ECO:0007669"/>
    <property type="project" value="TreeGrafter"/>
</dbReference>
<dbReference type="STRING" id="121292.AU252_17045"/>
<dbReference type="InterPro" id="IPR004358">
    <property type="entry name" value="Sig_transdc_His_kin-like_C"/>
</dbReference>
<evidence type="ECO:0000313" key="14">
    <source>
        <dbReference type="Proteomes" id="UP000065151"/>
    </source>
</evidence>
<dbReference type="SUPFAM" id="SSF55874">
    <property type="entry name" value="ATPase domain of HSP90 chaperone/DNA topoisomerase II/histidine kinase"/>
    <property type="match status" value="1"/>
</dbReference>
<dbReference type="GO" id="GO:0000155">
    <property type="term" value="F:phosphorelay sensor kinase activity"/>
    <property type="evidence" value="ECO:0007669"/>
    <property type="project" value="InterPro"/>
</dbReference>
<dbReference type="Proteomes" id="UP000065151">
    <property type="component" value="Chromosome"/>
</dbReference>
<keyword evidence="7" id="KW-0418">Kinase</keyword>
<dbReference type="SUPFAM" id="SSF55785">
    <property type="entry name" value="PYP-like sensor domain (PAS domain)"/>
    <property type="match status" value="1"/>
</dbReference>
<feature type="domain" description="Histidine kinase" evidence="12">
    <location>
        <begin position="337"/>
        <end position="551"/>
    </location>
</feature>
<keyword evidence="8" id="KW-0067">ATP-binding</keyword>
<dbReference type="SMART" id="SM00387">
    <property type="entry name" value="HATPase_c"/>
    <property type="match status" value="1"/>
</dbReference>
<dbReference type="GO" id="GO:0030295">
    <property type="term" value="F:protein kinase activator activity"/>
    <property type="evidence" value="ECO:0007669"/>
    <property type="project" value="TreeGrafter"/>
</dbReference>
<dbReference type="InterPro" id="IPR036097">
    <property type="entry name" value="HisK_dim/P_sf"/>
</dbReference>
<dbReference type="Gene3D" id="3.30.565.10">
    <property type="entry name" value="Histidine kinase-like ATPase, C-terminal domain"/>
    <property type="match status" value="1"/>
</dbReference>
<dbReference type="CDD" id="cd00075">
    <property type="entry name" value="HATPase"/>
    <property type="match status" value="1"/>
</dbReference>
<dbReference type="PROSITE" id="PS50109">
    <property type="entry name" value="HIS_KIN"/>
    <property type="match status" value="1"/>
</dbReference>
<dbReference type="PANTHER" id="PTHR42878">
    <property type="entry name" value="TWO-COMPONENT HISTIDINE KINASE"/>
    <property type="match status" value="1"/>
</dbReference>
<keyword evidence="4" id="KW-0597">Phosphoprotein</keyword>
<evidence type="ECO:0000313" key="13">
    <source>
        <dbReference type="EMBL" id="ALV42648.1"/>
    </source>
</evidence>
<proteinExistence type="predicted"/>
<evidence type="ECO:0000256" key="7">
    <source>
        <dbReference type="ARBA" id="ARBA00022777"/>
    </source>
</evidence>
<dbReference type="SUPFAM" id="SSF47384">
    <property type="entry name" value="Homodimeric domain of signal transducing histidine kinase"/>
    <property type="match status" value="1"/>
</dbReference>
<evidence type="ECO:0000256" key="4">
    <source>
        <dbReference type="ARBA" id="ARBA00022553"/>
    </source>
</evidence>
<dbReference type="InterPro" id="IPR050351">
    <property type="entry name" value="BphY/WalK/GraS-like"/>
</dbReference>
<feature type="transmembrane region" description="Helical" evidence="11">
    <location>
        <begin position="80"/>
        <end position="96"/>
    </location>
</feature>